<dbReference type="AlphaFoldDB" id="A0A813QZQ5"/>
<evidence type="ECO:0000259" key="1">
    <source>
        <dbReference type="PROSITE" id="PS50011"/>
    </source>
</evidence>
<dbReference type="InterPro" id="IPR036378">
    <property type="entry name" value="FAS1_dom_sf"/>
</dbReference>
<dbReference type="SMART" id="SM00220">
    <property type="entry name" value="S_TKc"/>
    <property type="match status" value="1"/>
</dbReference>
<evidence type="ECO:0000313" key="3">
    <source>
        <dbReference type="EMBL" id="CAF3557348.1"/>
    </source>
</evidence>
<feature type="domain" description="Protein kinase" evidence="1">
    <location>
        <begin position="23"/>
        <end position="294"/>
    </location>
</feature>
<dbReference type="Proteomes" id="UP000663829">
    <property type="component" value="Unassembled WGS sequence"/>
</dbReference>
<keyword evidence="4" id="KW-1185">Reference proteome</keyword>
<dbReference type="InterPro" id="IPR000719">
    <property type="entry name" value="Prot_kinase_dom"/>
</dbReference>
<dbReference type="SUPFAM" id="SSF82153">
    <property type="entry name" value="FAS1 domain"/>
    <property type="match status" value="1"/>
</dbReference>
<dbReference type="PROSITE" id="PS50011">
    <property type="entry name" value="PROTEIN_KINASE_DOM"/>
    <property type="match status" value="1"/>
</dbReference>
<sequence>MPKDSFDQHCSNSDSPLILDNRFIIGPVIDRGVFGEIRLGRDSITSDNVAVKIELMSPAYRPRLETEYNCYKTLGDNEGIPRIFYFGQVSDMCTLVMDYLGSSLAKLFDSRGRRFTLKTIVMIGLQLLDRLETIHSKYILFRDIKPANFCIGRSSQQTENVIHIIDFGLAKEYINSVTGLHIPYKENKPLVGTTRFMSVNVHLGREYSRRDDLESLGYMIIYFLHGKLPWQNIKESMPKKRLEKLANMKRSLAIESLCEGAPNEFIKYFHHVRELEFYDTPDYNYLKQLFHTVLETKGFKNDRVFDWTTEKIIEFIPRRMDTSDELTTVMKMNDAEHDQFGNIVDGTQTKTFYRSCNVIVNELRYETLNNIKKNKRNRIVVVTDIDCCCCTFSIKTKRKNFRHRFAFGPIRQYDGLNVTSLQLHLDKLVNDIYPKVGINVIDCRIIHIAMNYSSIRHWNLIKSSCIFNNNVSLLNEQQQMNVKITLNELNTALSYDNEFYPIYLTKFCRNKFINLEKIHHVLPISIQRLKIRFNVVVNNTADHTIELWITNDEINLISRSTNLKQILEQNLFDGGENFVKKLDCKYLSNECQMMNMVIGAIFVPSSSWYQSNKNNSELLKIYDLPHHFTEDRSFSLNKICSTYNRQAIFMKSNASLIIECSTDCTDKDDSILIYFECGTIRLVMPPLIVDKVILYSIDRPLTCPTNQNFTQTILHYLTESSKSNDYFHRQFSYINHYESISPATTTTEKGKERDSCLTCSRNIYPKINLTFYFFTVLIKKYQSNINAKTYFIVPDQYLPDRYVSKQQNYYINSSQLHLNLLRRHTVDYYMTYNKQKKYRKSGRIFFNDYLYIQQFVSIRTEFGQQLHIEYEAKNTLIQICLKQTCQKILYSDVCLKDGTVHIIDGILPVEDDLARHMKLDDDDFFMHNSFGLDTNDQDVHKKEKIAKAVDRIENEKYGEILKYVMALIPMVINSILVLLVNYCLRPDEEG</sequence>
<comment type="caution">
    <text evidence="2">The sequence shown here is derived from an EMBL/GenBank/DDBJ whole genome shotgun (WGS) entry which is preliminary data.</text>
</comment>
<dbReference type="InterPro" id="IPR011009">
    <property type="entry name" value="Kinase-like_dom_sf"/>
</dbReference>
<proteinExistence type="predicted"/>
<evidence type="ECO:0000313" key="4">
    <source>
        <dbReference type="Proteomes" id="UP000663829"/>
    </source>
</evidence>
<organism evidence="2 4">
    <name type="scientific">Didymodactylos carnosus</name>
    <dbReference type="NCBI Taxonomy" id="1234261"/>
    <lineage>
        <taxon>Eukaryota</taxon>
        <taxon>Metazoa</taxon>
        <taxon>Spiralia</taxon>
        <taxon>Gnathifera</taxon>
        <taxon>Rotifera</taxon>
        <taxon>Eurotatoria</taxon>
        <taxon>Bdelloidea</taxon>
        <taxon>Philodinida</taxon>
        <taxon>Philodinidae</taxon>
        <taxon>Didymodactylos</taxon>
    </lineage>
</organism>
<dbReference type="OrthoDB" id="5800476at2759"/>
<reference evidence="2" key="1">
    <citation type="submission" date="2021-02" db="EMBL/GenBank/DDBJ databases">
        <authorList>
            <person name="Nowell W R."/>
        </authorList>
    </citation>
    <scope>NUCLEOTIDE SEQUENCE</scope>
</reference>
<dbReference type="PANTHER" id="PTHR11909">
    <property type="entry name" value="CASEIN KINASE-RELATED"/>
    <property type="match status" value="1"/>
</dbReference>
<dbReference type="Proteomes" id="UP000681722">
    <property type="component" value="Unassembled WGS sequence"/>
</dbReference>
<dbReference type="InterPro" id="IPR050235">
    <property type="entry name" value="CK1_Ser-Thr_kinase"/>
</dbReference>
<dbReference type="Pfam" id="PF00069">
    <property type="entry name" value="Pkinase"/>
    <property type="match status" value="1"/>
</dbReference>
<dbReference type="SUPFAM" id="SSF56112">
    <property type="entry name" value="Protein kinase-like (PK-like)"/>
    <property type="match status" value="1"/>
</dbReference>
<evidence type="ECO:0000313" key="2">
    <source>
        <dbReference type="EMBL" id="CAF0774867.1"/>
    </source>
</evidence>
<dbReference type="EMBL" id="CAJOBC010000227">
    <property type="protein sequence ID" value="CAF3557348.1"/>
    <property type="molecule type" value="Genomic_DNA"/>
</dbReference>
<dbReference type="GO" id="GO:0005524">
    <property type="term" value="F:ATP binding"/>
    <property type="evidence" value="ECO:0007669"/>
    <property type="project" value="InterPro"/>
</dbReference>
<gene>
    <name evidence="2" type="ORF">GPM918_LOCUS2135</name>
    <name evidence="3" type="ORF">SRO942_LOCUS2135</name>
</gene>
<name>A0A813QZQ5_9BILA</name>
<dbReference type="Gene3D" id="1.10.510.10">
    <property type="entry name" value="Transferase(Phosphotransferase) domain 1"/>
    <property type="match status" value="1"/>
</dbReference>
<dbReference type="GO" id="GO:0004672">
    <property type="term" value="F:protein kinase activity"/>
    <property type="evidence" value="ECO:0007669"/>
    <property type="project" value="InterPro"/>
</dbReference>
<dbReference type="CDD" id="cd14016">
    <property type="entry name" value="STKc_CK1"/>
    <property type="match status" value="1"/>
</dbReference>
<dbReference type="EMBL" id="CAJNOQ010000227">
    <property type="protein sequence ID" value="CAF0774867.1"/>
    <property type="molecule type" value="Genomic_DNA"/>
</dbReference>
<protein>
    <recommendedName>
        <fullName evidence="1">Protein kinase domain-containing protein</fullName>
    </recommendedName>
</protein>
<accession>A0A813QZQ5</accession>